<evidence type="ECO:0000259" key="11">
    <source>
        <dbReference type="Pfam" id="PF16854"/>
    </source>
</evidence>
<evidence type="ECO:0000256" key="5">
    <source>
        <dbReference type="ARBA" id="ARBA00022753"/>
    </source>
</evidence>
<evidence type="ECO:0000256" key="3">
    <source>
        <dbReference type="ARBA" id="ARBA00008628"/>
    </source>
</evidence>
<gene>
    <name evidence="12" type="ORF">R5R35_004724</name>
</gene>
<dbReference type="GO" id="GO:0010008">
    <property type="term" value="C:endosome membrane"/>
    <property type="evidence" value="ECO:0007669"/>
    <property type="project" value="UniProtKB-SubCell"/>
</dbReference>
<evidence type="ECO:0000313" key="13">
    <source>
        <dbReference type="Proteomes" id="UP001378592"/>
    </source>
</evidence>
<dbReference type="AlphaFoldDB" id="A0AAN9VEH1"/>
<evidence type="ECO:0000256" key="4">
    <source>
        <dbReference type="ARBA" id="ARBA00014103"/>
    </source>
</evidence>
<dbReference type="InterPro" id="IPR007234">
    <property type="entry name" value="Vps53_N"/>
</dbReference>
<feature type="domain" description="Vps53 C-terminal" evidence="11">
    <location>
        <begin position="745"/>
        <end position="829"/>
    </location>
</feature>
<dbReference type="GO" id="GO:0000938">
    <property type="term" value="C:GARP complex"/>
    <property type="evidence" value="ECO:0007669"/>
    <property type="project" value="InterPro"/>
</dbReference>
<keyword evidence="13" id="KW-1185">Reference proteome</keyword>
<dbReference type="Pfam" id="PF04100">
    <property type="entry name" value="Vps53_N"/>
    <property type="match status" value="1"/>
</dbReference>
<evidence type="ECO:0000256" key="9">
    <source>
        <dbReference type="SAM" id="MobiDB-lite"/>
    </source>
</evidence>
<dbReference type="Gene3D" id="1.10.357.110">
    <property type="entry name" value="Vacuolar protein sorting-associated protein 53, C-terminus"/>
    <property type="match status" value="1"/>
</dbReference>
<evidence type="ECO:0000256" key="2">
    <source>
        <dbReference type="ARBA" id="ARBA00004481"/>
    </source>
</evidence>
<keyword evidence="6" id="KW-0333">Golgi apparatus</keyword>
<dbReference type="Pfam" id="PF16854">
    <property type="entry name" value="VPS53_C"/>
    <property type="match status" value="1"/>
</dbReference>
<feature type="region of interest" description="Disordered" evidence="9">
    <location>
        <begin position="393"/>
        <end position="446"/>
    </location>
</feature>
<accession>A0AAN9VEH1</accession>
<organism evidence="12 13">
    <name type="scientific">Gryllus longicercus</name>
    <dbReference type="NCBI Taxonomy" id="2509291"/>
    <lineage>
        <taxon>Eukaryota</taxon>
        <taxon>Metazoa</taxon>
        <taxon>Ecdysozoa</taxon>
        <taxon>Arthropoda</taxon>
        <taxon>Hexapoda</taxon>
        <taxon>Insecta</taxon>
        <taxon>Pterygota</taxon>
        <taxon>Neoptera</taxon>
        <taxon>Polyneoptera</taxon>
        <taxon>Orthoptera</taxon>
        <taxon>Ensifera</taxon>
        <taxon>Gryllidea</taxon>
        <taxon>Grylloidea</taxon>
        <taxon>Gryllidae</taxon>
        <taxon>Gryllinae</taxon>
        <taxon>Gryllus</taxon>
    </lineage>
</organism>
<reference evidence="12 13" key="1">
    <citation type="submission" date="2024-03" db="EMBL/GenBank/DDBJ databases">
        <title>The genome assembly and annotation of the cricket Gryllus longicercus Weissman &amp; Gray.</title>
        <authorList>
            <person name="Szrajer S."/>
            <person name="Gray D."/>
            <person name="Ylla G."/>
        </authorList>
    </citation>
    <scope>NUCLEOTIDE SEQUENCE [LARGE SCALE GENOMIC DNA]</scope>
    <source>
        <strain evidence="12">DAG 2021-001</strain>
        <tissue evidence="12">Whole body minus gut</tissue>
    </source>
</reference>
<evidence type="ECO:0000256" key="7">
    <source>
        <dbReference type="ARBA" id="ARBA00023136"/>
    </source>
</evidence>
<evidence type="ECO:0000256" key="8">
    <source>
        <dbReference type="SAM" id="Coils"/>
    </source>
</evidence>
<dbReference type="GO" id="GO:0042147">
    <property type="term" value="P:retrograde transport, endosome to Golgi"/>
    <property type="evidence" value="ECO:0007669"/>
    <property type="project" value="InterPro"/>
</dbReference>
<feature type="compositionally biased region" description="Gly residues" evidence="9">
    <location>
        <begin position="227"/>
        <end position="247"/>
    </location>
</feature>
<evidence type="ECO:0000259" key="10">
    <source>
        <dbReference type="Pfam" id="PF04100"/>
    </source>
</evidence>
<dbReference type="GO" id="GO:0005829">
    <property type="term" value="C:cytosol"/>
    <property type="evidence" value="ECO:0007669"/>
    <property type="project" value="GOC"/>
</dbReference>
<feature type="domain" description="Vps53 N-terminal" evidence="10">
    <location>
        <begin position="41"/>
        <end position="480"/>
    </location>
</feature>
<dbReference type="InterPro" id="IPR038260">
    <property type="entry name" value="Vps53_C_sf"/>
</dbReference>
<name>A0AAN9VEH1_9ORTH</name>
<comment type="similarity">
    <text evidence="3">Belongs to the VPS53 family.</text>
</comment>
<feature type="compositionally biased region" description="Low complexity" evidence="9">
    <location>
        <begin position="393"/>
        <end position="437"/>
    </location>
</feature>
<sequence length="878" mass="96480">MKTFEDDELEEEGSHAFINFPPEVQSAIEQVLPSNDPLDQPDFDAVDYINSQFPTEQSLSNIDDVIANMECKIRSIDSEIRSVVRSQTNKGQDGRAALEEAQRVIQQLFVHVRDIKAKAEQSEEVVKEITRDIKQLDCAKRNLTAAITTLNHLHMLAGGVDTLQALTERRQYGEVALPLQAVLEVLRHFQGHLQVPQVRKLADQVQQVQATLERQILADFHEAFGGGGGGGGPGSGGGGGGPAGPKHGGAAPSKQLADACRVLSVLDPRVRRELFKWFVGLQLAEYKHLFQASQDTAWLDKVDRRYAWLKRHLLTFEEKLGPLFPPHWEMSERIAVEFCHVTRAELSALMRQRREEIDVKLLLFAIQRSANLEALLGRRFTGITLREAATAPIPAATTSSPPTNPAADATDASTPTTAITSSAPQSQPQAPAADAPPSTQPPPSPFQGLIGRCFEPYLYIYIESLDRNLSELIDRFVQDAKQQQSAASSGAPGGNGDGALPGEGGGAVLSSCADLFVFYKKCMVQCTQLSTGEPMLGLAATFQRYLREYANKLLLGSLPKLRRVSPPGPAGASAGLSTTVSLFNSFMKEDEVLRFTPEEQARVCSVLTTAEYCLETTQQLEQKLKEKVQPELADRISLSQEQDVFHNVISSCIQLLVQDLEAACEPALAVMSKISWETTETVGDQSGYVTAVTAHLKQTVPVVRENLASSRKYFTQFCVKFANSFIPSLLKQLSKCRNVSTVGAEQLLLDTHMLKTALLELPSLGCSVSRKAPASYTKVVVQGMARAEMLLKVVMVPSEPAAAFLEQFCKLLPDATEAELRKLLEMKGMKSHEYKNILDLYRNHQQAAGTSIPLPLVTSPEHETRGIKKLEKYIKKRL</sequence>
<dbReference type="InterPro" id="IPR031745">
    <property type="entry name" value="Vps53_C"/>
</dbReference>
<comment type="subcellular location">
    <subcellularLocation>
        <location evidence="2">Endosome membrane</location>
        <topology evidence="2">Peripheral membrane protein</topology>
    </subcellularLocation>
    <subcellularLocation>
        <location evidence="1">Golgi apparatus</location>
        <location evidence="1">trans-Golgi network membrane</location>
        <topology evidence="1">Peripheral membrane protein</topology>
    </subcellularLocation>
</comment>
<keyword evidence="8" id="KW-0175">Coiled coil</keyword>
<dbReference type="Proteomes" id="UP001378592">
    <property type="component" value="Unassembled WGS sequence"/>
</dbReference>
<dbReference type="InterPro" id="IPR039766">
    <property type="entry name" value="Vps53"/>
</dbReference>
<evidence type="ECO:0000313" key="12">
    <source>
        <dbReference type="EMBL" id="KAK7794507.1"/>
    </source>
</evidence>
<protein>
    <recommendedName>
        <fullName evidence="4">Vacuolar protein sorting-associated protein 53 homolog</fullName>
    </recommendedName>
</protein>
<dbReference type="EMBL" id="JAZDUA010000332">
    <property type="protein sequence ID" value="KAK7794507.1"/>
    <property type="molecule type" value="Genomic_DNA"/>
</dbReference>
<keyword evidence="5" id="KW-0967">Endosome</keyword>
<dbReference type="PANTHER" id="PTHR12820">
    <property type="entry name" value="VACUOLAR SORTING PROTEIN 53"/>
    <property type="match status" value="1"/>
</dbReference>
<proteinExistence type="inferred from homology"/>
<dbReference type="PANTHER" id="PTHR12820:SF0">
    <property type="entry name" value="VACUOLAR PROTEIN SORTING-ASSOCIATED PROTEIN 53 HOMOLOG"/>
    <property type="match status" value="1"/>
</dbReference>
<feature type="coiled-coil region" evidence="8">
    <location>
        <begin position="112"/>
        <end position="146"/>
    </location>
</feature>
<keyword evidence="7" id="KW-0472">Membrane</keyword>
<evidence type="ECO:0000256" key="6">
    <source>
        <dbReference type="ARBA" id="ARBA00023034"/>
    </source>
</evidence>
<feature type="region of interest" description="Disordered" evidence="9">
    <location>
        <begin position="227"/>
        <end position="252"/>
    </location>
</feature>
<comment type="caution">
    <text evidence="12">The sequence shown here is derived from an EMBL/GenBank/DDBJ whole genome shotgun (WGS) entry which is preliminary data.</text>
</comment>
<evidence type="ECO:0000256" key="1">
    <source>
        <dbReference type="ARBA" id="ARBA00004150"/>
    </source>
</evidence>